<name>A0AAN9EB71_CROPI</name>
<comment type="caution">
    <text evidence="3">The sequence shown here is derived from an EMBL/GenBank/DDBJ whole genome shotgun (WGS) entry which is preliminary data.</text>
</comment>
<proteinExistence type="inferred from homology"/>
<organism evidence="3 4">
    <name type="scientific">Crotalaria pallida</name>
    <name type="common">Smooth rattlebox</name>
    <name type="synonym">Crotalaria striata</name>
    <dbReference type="NCBI Taxonomy" id="3830"/>
    <lineage>
        <taxon>Eukaryota</taxon>
        <taxon>Viridiplantae</taxon>
        <taxon>Streptophyta</taxon>
        <taxon>Embryophyta</taxon>
        <taxon>Tracheophyta</taxon>
        <taxon>Spermatophyta</taxon>
        <taxon>Magnoliopsida</taxon>
        <taxon>eudicotyledons</taxon>
        <taxon>Gunneridae</taxon>
        <taxon>Pentapetalae</taxon>
        <taxon>rosids</taxon>
        <taxon>fabids</taxon>
        <taxon>Fabales</taxon>
        <taxon>Fabaceae</taxon>
        <taxon>Papilionoideae</taxon>
        <taxon>50 kb inversion clade</taxon>
        <taxon>genistoids sensu lato</taxon>
        <taxon>core genistoids</taxon>
        <taxon>Crotalarieae</taxon>
        <taxon>Crotalaria</taxon>
    </lineage>
</organism>
<evidence type="ECO:0000256" key="2">
    <source>
        <dbReference type="SAM" id="MobiDB-lite"/>
    </source>
</evidence>
<dbReference type="InterPro" id="IPR011989">
    <property type="entry name" value="ARM-like"/>
</dbReference>
<comment type="similarity">
    <text evidence="1">Belongs to the Mo25 family.</text>
</comment>
<dbReference type="InterPro" id="IPR016024">
    <property type="entry name" value="ARM-type_fold"/>
</dbReference>
<dbReference type="AlphaFoldDB" id="A0AAN9EB71"/>
<sequence>MVIPTQSLTPTHALKQPFTSSTPPPPTTPFAFSSNASQIGLGISNTCMPDHHKLDGTKPSTQLSIRCCQIFGTKHGSCGLMENNNEVALLYGSMLKECLRRSQVATMHVLQSQQYMSKFLEYVTLPNYTFASHAGGMLELLLTRHTSTVAEFLTNNYEWFFDDFNSKLLVSSNQLTKAQGLSLMGHVLSEVKNNDLMLRYVSNVENLKLVMNALREGKRVQLKAFRVFMLLVENQDNAVGVTNIQRMNTTKLLELLDGLKASGEDQHFDEDKAHII</sequence>
<reference evidence="3 4" key="1">
    <citation type="submission" date="2024-01" db="EMBL/GenBank/DDBJ databases">
        <title>The genomes of 5 underutilized Papilionoideae crops provide insights into root nodulation and disease resistanc.</title>
        <authorList>
            <person name="Yuan L."/>
        </authorList>
    </citation>
    <scope>NUCLEOTIDE SEQUENCE [LARGE SCALE GENOMIC DNA]</scope>
    <source>
        <strain evidence="3">ZHUSHIDOU_FW_LH</strain>
        <tissue evidence="3">Leaf</tissue>
    </source>
</reference>
<dbReference type="Gene3D" id="1.25.10.10">
    <property type="entry name" value="Leucine-rich Repeat Variant"/>
    <property type="match status" value="1"/>
</dbReference>
<protein>
    <submittedName>
        <fullName evidence="3">Uncharacterized protein</fullName>
    </submittedName>
</protein>
<dbReference type="PANTHER" id="PTHR10182:SF12">
    <property type="entry name" value="OS07G0585100 PROTEIN"/>
    <property type="match status" value="1"/>
</dbReference>
<dbReference type="PANTHER" id="PTHR10182">
    <property type="entry name" value="CALCIUM-BINDING PROTEIN 39-RELATED"/>
    <property type="match status" value="1"/>
</dbReference>
<keyword evidence="4" id="KW-1185">Reference proteome</keyword>
<dbReference type="Proteomes" id="UP001372338">
    <property type="component" value="Unassembled WGS sequence"/>
</dbReference>
<dbReference type="Pfam" id="PF08569">
    <property type="entry name" value="Mo25"/>
    <property type="match status" value="1"/>
</dbReference>
<dbReference type="SUPFAM" id="SSF48371">
    <property type="entry name" value="ARM repeat"/>
    <property type="match status" value="1"/>
</dbReference>
<gene>
    <name evidence="3" type="ORF">RIF29_36515</name>
</gene>
<evidence type="ECO:0000256" key="1">
    <source>
        <dbReference type="ARBA" id="ARBA00011012"/>
    </source>
</evidence>
<accession>A0AAN9EB71</accession>
<dbReference type="GO" id="GO:0035556">
    <property type="term" value="P:intracellular signal transduction"/>
    <property type="evidence" value="ECO:0007669"/>
    <property type="project" value="TreeGrafter"/>
</dbReference>
<dbReference type="GO" id="GO:0043539">
    <property type="term" value="F:protein serine/threonine kinase activator activity"/>
    <property type="evidence" value="ECO:0007669"/>
    <property type="project" value="TreeGrafter"/>
</dbReference>
<evidence type="ECO:0000313" key="3">
    <source>
        <dbReference type="EMBL" id="KAK7252520.1"/>
    </source>
</evidence>
<evidence type="ECO:0000313" key="4">
    <source>
        <dbReference type="Proteomes" id="UP001372338"/>
    </source>
</evidence>
<feature type="compositionally biased region" description="Polar residues" evidence="2">
    <location>
        <begin position="1"/>
        <end position="10"/>
    </location>
</feature>
<dbReference type="EMBL" id="JAYWIO010000007">
    <property type="protein sequence ID" value="KAK7252520.1"/>
    <property type="molecule type" value="Genomic_DNA"/>
</dbReference>
<dbReference type="InterPro" id="IPR013878">
    <property type="entry name" value="Mo25"/>
</dbReference>
<feature type="region of interest" description="Disordered" evidence="2">
    <location>
        <begin position="1"/>
        <end position="28"/>
    </location>
</feature>